<evidence type="ECO:0000256" key="1">
    <source>
        <dbReference type="SAM" id="Phobius"/>
    </source>
</evidence>
<accession>A0A1M6H0H3</accession>
<dbReference type="AlphaFoldDB" id="A0A1M6H0H3"/>
<keyword evidence="3" id="KW-1185">Reference proteome</keyword>
<name>A0A1M6H0H3_9RHOB</name>
<keyword evidence="1" id="KW-0472">Membrane</keyword>
<sequence length="100" mass="10481">MPRLARFCMIHYLVGFGVATLFVGALLLADMSGLRHLVTSTADGPLALAMLWFFNGIVFAGAQVGVALFLRAESDAEGPRGSAPALAAPPVAVLRREGRA</sequence>
<dbReference type="OrthoDB" id="8115457at2"/>
<evidence type="ECO:0000313" key="3">
    <source>
        <dbReference type="Proteomes" id="UP000184292"/>
    </source>
</evidence>
<dbReference type="RefSeq" id="WP_073332787.1">
    <property type="nucleotide sequence ID" value="NZ_FQYO01000005.1"/>
</dbReference>
<dbReference type="STRING" id="1447782.SAMN05444417_3038"/>
<proteinExistence type="predicted"/>
<feature type="transmembrane region" description="Helical" evidence="1">
    <location>
        <begin position="12"/>
        <end position="29"/>
    </location>
</feature>
<dbReference type="Proteomes" id="UP000184292">
    <property type="component" value="Unassembled WGS sequence"/>
</dbReference>
<keyword evidence="1" id="KW-0812">Transmembrane</keyword>
<dbReference type="EMBL" id="FQYO01000005">
    <property type="protein sequence ID" value="SHJ15708.1"/>
    <property type="molecule type" value="Genomic_DNA"/>
</dbReference>
<gene>
    <name evidence="2" type="ORF">SAMN05444417_3038</name>
</gene>
<feature type="transmembrane region" description="Helical" evidence="1">
    <location>
        <begin position="49"/>
        <end position="70"/>
    </location>
</feature>
<protein>
    <submittedName>
        <fullName evidence="2">Uncharacterized protein</fullName>
    </submittedName>
</protein>
<organism evidence="2 3">
    <name type="scientific">Wenxinia saemankumensis</name>
    <dbReference type="NCBI Taxonomy" id="1447782"/>
    <lineage>
        <taxon>Bacteria</taxon>
        <taxon>Pseudomonadati</taxon>
        <taxon>Pseudomonadota</taxon>
        <taxon>Alphaproteobacteria</taxon>
        <taxon>Rhodobacterales</taxon>
        <taxon>Roseobacteraceae</taxon>
        <taxon>Wenxinia</taxon>
    </lineage>
</organism>
<evidence type="ECO:0000313" key="2">
    <source>
        <dbReference type="EMBL" id="SHJ15708.1"/>
    </source>
</evidence>
<keyword evidence="1" id="KW-1133">Transmembrane helix</keyword>
<reference evidence="2 3" key="1">
    <citation type="submission" date="2016-11" db="EMBL/GenBank/DDBJ databases">
        <authorList>
            <person name="Jaros S."/>
            <person name="Januszkiewicz K."/>
            <person name="Wedrychowicz H."/>
        </authorList>
    </citation>
    <scope>NUCLEOTIDE SEQUENCE [LARGE SCALE GENOMIC DNA]</scope>
    <source>
        <strain evidence="2 3">DSM 100565</strain>
    </source>
</reference>